<dbReference type="GO" id="GO:0008818">
    <property type="term" value="F:cobalamin 5'-phosphate synthase activity"/>
    <property type="evidence" value="ECO:0007669"/>
    <property type="project" value="UniProtKB-UniRule"/>
</dbReference>
<evidence type="ECO:0000256" key="11">
    <source>
        <dbReference type="ARBA" id="ARBA00022842"/>
    </source>
</evidence>
<dbReference type="Proteomes" id="UP000285773">
    <property type="component" value="Unassembled WGS sequence"/>
</dbReference>
<evidence type="ECO:0000256" key="19">
    <source>
        <dbReference type="HAMAP-Rule" id="MF_00719"/>
    </source>
</evidence>
<feature type="transmembrane region" description="Helical" evidence="19">
    <location>
        <begin position="195"/>
        <end position="211"/>
    </location>
</feature>
<evidence type="ECO:0000256" key="14">
    <source>
        <dbReference type="ARBA" id="ARBA00025228"/>
    </source>
</evidence>
<feature type="transmembrane region" description="Helical" evidence="19">
    <location>
        <begin position="59"/>
        <end position="84"/>
    </location>
</feature>
<evidence type="ECO:0000256" key="16">
    <source>
        <dbReference type="ARBA" id="ARBA00032853"/>
    </source>
</evidence>
<evidence type="ECO:0000313" key="21">
    <source>
        <dbReference type="Proteomes" id="UP000285773"/>
    </source>
</evidence>
<keyword evidence="8 19" id="KW-0169">Cobalamin biosynthesis</keyword>
<dbReference type="UniPathway" id="UPA00148">
    <property type="reaction ID" value="UER00238"/>
</dbReference>
<evidence type="ECO:0000256" key="4">
    <source>
        <dbReference type="ARBA" id="ARBA00010561"/>
    </source>
</evidence>
<dbReference type="GO" id="GO:0009236">
    <property type="term" value="P:cobalamin biosynthetic process"/>
    <property type="evidence" value="ECO:0007669"/>
    <property type="project" value="UniProtKB-UniRule"/>
</dbReference>
<comment type="similarity">
    <text evidence="4 19">Belongs to the CobS family.</text>
</comment>
<name>A0A414CN43_STRPA</name>
<accession>A0A414CN43</accession>
<dbReference type="PANTHER" id="PTHR34148">
    <property type="entry name" value="ADENOSYLCOBINAMIDE-GDP RIBAZOLETRANSFERASE"/>
    <property type="match status" value="1"/>
</dbReference>
<comment type="catalytic activity">
    <reaction evidence="18 19">
        <text>alpha-ribazole 5'-phosphate + adenosylcob(III)inamide-GDP = adenosylcob(III)alamin 5'-phosphate + GMP + H(+)</text>
        <dbReference type="Rhea" id="RHEA:23560"/>
        <dbReference type="ChEBI" id="CHEBI:15378"/>
        <dbReference type="ChEBI" id="CHEBI:57918"/>
        <dbReference type="ChEBI" id="CHEBI:58115"/>
        <dbReference type="ChEBI" id="CHEBI:60487"/>
        <dbReference type="ChEBI" id="CHEBI:60493"/>
        <dbReference type="EC" id="2.7.8.26"/>
    </reaction>
</comment>
<evidence type="ECO:0000256" key="10">
    <source>
        <dbReference type="ARBA" id="ARBA00022692"/>
    </source>
</evidence>
<evidence type="ECO:0000256" key="15">
    <source>
        <dbReference type="ARBA" id="ARBA00032605"/>
    </source>
</evidence>
<keyword evidence="9 19" id="KW-0808">Transferase</keyword>
<dbReference type="InterPro" id="IPR003805">
    <property type="entry name" value="CobS"/>
</dbReference>
<evidence type="ECO:0000256" key="7">
    <source>
        <dbReference type="ARBA" id="ARBA00022475"/>
    </source>
</evidence>
<evidence type="ECO:0000256" key="5">
    <source>
        <dbReference type="ARBA" id="ARBA00013200"/>
    </source>
</evidence>
<keyword evidence="11 19" id="KW-0460">Magnesium</keyword>
<dbReference type="PANTHER" id="PTHR34148:SF1">
    <property type="entry name" value="ADENOSYLCOBINAMIDE-GDP RIBAZOLETRANSFERASE"/>
    <property type="match status" value="1"/>
</dbReference>
<dbReference type="EC" id="2.7.8.26" evidence="5 19"/>
<evidence type="ECO:0000256" key="12">
    <source>
        <dbReference type="ARBA" id="ARBA00022989"/>
    </source>
</evidence>
<comment type="cofactor">
    <cofactor evidence="1 19">
        <name>Mg(2+)</name>
        <dbReference type="ChEBI" id="CHEBI:18420"/>
    </cofactor>
</comment>
<feature type="transmembrane region" description="Helical" evidence="19">
    <location>
        <begin position="105"/>
        <end position="126"/>
    </location>
</feature>
<comment type="function">
    <text evidence="14 19">Joins adenosylcobinamide-GDP and alpha-ribazole to generate adenosylcobalamin (Ado-cobalamin). Also synthesizes adenosylcobalamin 5'-phosphate from adenosylcobinamide-GDP and alpha-ribazole 5'-phosphate.</text>
</comment>
<evidence type="ECO:0000256" key="2">
    <source>
        <dbReference type="ARBA" id="ARBA00004651"/>
    </source>
</evidence>
<evidence type="ECO:0000256" key="8">
    <source>
        <dbReference type="ARBA" id="ARBA00022573"/>
    </source>
</evidence>
<evidence type="ECO:0000256" key="13">
    <source>
        <dbReference type="ARBA" id="ARBA00023136"/>
    </source>
</evidence>
<keyword evidence="10 19" id="KW-0812">Transmembrane</keyword>
<evidence type="ECO:0000256" key="6">
    <source>
        <dbReference type="ARBA" id="ARBA00015850"/>
    </source>
</evidence>
<keyword evidence="13 19" id="KW-0472">Membrane</keyword>
<dbReference type="RefSeq" id="WP_118095601.1">
    <property type="nucleotide sequence ID" value="NZ_JAHDAE010000007.1"/>
</dbReference>
<comment type="catalytic activity">
    <reaction evidence="17 19">
        <text>alpha-ribazole + adenosylcob(III)inamide-GDP = adenosylcob(III)alamin + GMP + H(+)</text>
        <dbReference type="Rhea" id="RHEA:16049"/>
        <dbReference type="ChEBI" id="CHEBI:10329"/>
        <dbReference type="ChEBI" id="CHEBI:15378"/>
        <dbReference type="ChEBI" id="CHEBI:18408"/>
        <dbReference type="ChEBI" id="CHEBI:58115"/>
        <dbReference type="ChEBI" id="CHEBI:60487"/>
        <dbReference type="EC" id="2.7.8.26"/>
    </reaction>
</comment>
<evidence type="ECO:0000313" key="20">
    <source>
        <dbReference type="EMBL" id="RHC96467.1"/>
    </source>
</evidence>
<gene>
    <name evidence="19 20" type="primary">cobS</name>
    <name evidence="20" type="ORF">DW820_00435</name>
</gene>
<comment type="pathway">
    <text evidence="3 19">Cofactor biosynthesis; adenosylcobalamin biosynthesis; adenosylcobalamin from cob(II)yrinate a,c-diamide: step 7/7.</text>
</comment>
<dbReference type="AlphaFoldDB" id="A0A414CN43"/>
<evidence type="ECO:0000256" key="9">
    <source>
        <dbReference type="ARBA" id="ARBA00022679"/>
    </source>
</evidence>
<dbReference type="EMBL" id="QSIO01000001">
    <property type="protein sequence ID" value="RHC96467.1"/>
    <property type="molecule type" value="Genomic_DNA"/>
</dbReference>
<proteinExistence type="inferred from homology"/>
<dbReference type="NCBIfam" id="TIGR00317">
    <property type="entry name" value="cobS"/>
    <property type="match status" value="1"/>
</dbReference>
<reference evidence="20 21" key="1">
    <citation type="submission" date="2018-08" db="EMBL/GenBank/DDBJ databases">
        <title>A genome reference for cultivated species of the human gut microbiota.</title>
        <authorList>
            <person name="Zou Y."/>
            <person name="Xue W."/>
            <person name="Luo G."/>
        </authorList>
    </citation>
    <scope>NUCLEOTIDE SEQUENCE [LARGE SCALE GENOMIC DNA]</scope>
    <source>
        <strain evidence="20 21">AM33-3BH</strain>
    </source>
</reference>
<feature type="transmembrane region" description="Helical" evidence="19">
    <location>
        <begin position="172"/>
        <end position="189"/>
    </location>
</feature>
<dbReference type="Pfam" id="PF02654">
    <property type="entry name" value="CobS"/>
    <property type="match status" value="1"/>
</dbReference>
<sequence length="240" mass="26250">MISALIIYTQFFSRIVIPKAVDLSYVRKGVPILTLFGLLLGLISSLFFVLTSLVLPENIAWILTLFFDVLLTGGFHLDGLADTADGLFSSRSKDRMLEIMKDSRIGSNGVLALIFYYGLMIAMGPYLPQPKWLIVASLSMIGKVGLTIQLYKMRYARESGGSGNFFSGTKTSSILLAQLVPLAVLVGGFWLKGLLAYSLVIIGSLAFRWFVYQKIDGETGDTLGASVEVAQILFLLGMII</sequence>
<comment type="caution">
    <text evidence="20">The sequence shown here is derived from an EMBL/GenBank/DDBJ whole genome shotgun (WGS) entry which is preliminary data.</text>
</comment>
<evidence type="ECO:0000256" key="3">
    <source>
        <dbReference type="ARBA" id="ARBA00004663"/>
    </source>
</evidence>
<keyword evidence="12 19" id="KW-1133">Transmembrane helix</keyword>
<keyword evidence="7 19" id="KW-1003">Cell membrane</keyword>
<dbReference type="GO" id="GO:0005886">
    <property type="term" value="C:plasma membrane"/>
    <property type="evidence" value="ECO:0007669"/>
    <property type="project" value="UniProtKB-SubCell"/>
</dbReference>
<feature type="transmembrane region" description="Helical" evidence="19">
    <location>
        <begin position="32"/>
        <end position="53"/>
    </location>
</feature>
<evidence type="ECO:0000256" key="18">
    <source>
        <dbReference type="ARBA" id="ARBA00049504"/>
    </source>
</evidence>
<protein>
    <recommendedName>
        <fullName evidence="6 19">Adenosylcobinamide-GDP ribazoletransferase</fullName>
        <ecNumber evidence="5 19">2.7.8.26</ecNumber>
    </recommendedName>
    <alternativeName>
        <fullName evidence="16 19">Cobalamin synthase</fullName>
    </alternativeName>
    <alternativeName>
        <fullName evidence="15 19">Cobalamin-5'-phosphate synthase</fullName>
    </alternativeName>
</protein>
<dbReference type="HAMAP" id="MF_00719">
    <property type="entry name" value="CobS"/>
    <property type="match status" value="1"/>
</dbReference>
<dbReference type="GO" id="GO:0051073">
    <property type="term" value="F:adenosylcobinamide-GDP ribazoletransferase activity"/>
    <property type="evidence" value="ECO:0007669"/>
    <property type="project" value="UniProtKB-UniRule"/>
</dbReference>
<evidence type="ECO:0000256" key="17">
    <source>
        <dbReference type="ARBA" id="ARBA00048623"/>
    </source>
</evidence>
<evidence type="ECO:0000256" key="1">
    <source>
        <dbReference type="ARBA" id="ARBA00001946"/>
    </source>
</evidence>
<comment type="subcellular location">
    <subcellularLocation>
        <location evidence="2 19">Cell membrane</location>
        <topology evidence="2 19">Multi-pass membrane protein</topology>
    </subcellularLocation>
</comment>
<organism evidence="20 21">
    <name type="scientific">Streptococcus parasanguinis</name>
    <dbReference type="NCBI Taxonomy" id="1318"/>
    <lineage>
        <taxon>Bacteria</taxon>
        <taxon>Bacillati</taxon>
        <taxon>Bacillota</taxon>
        <taxon>Bacilli</taxon>
        <taxon>Lactobacillales</taxon>
        <taxon>Streptococcaceae</taxon>
        <taxon>Streptococcus</taxon>
    </lineage>
</organism>
<feature type="transmembrane region" description="Helical" evidence="19">
    <location>
        <begin position="132"/>
        <end position="151"/>
    </location>
</feature>